<comment type="similarity">
    <text evidence="2">Belongs to the resistance-nodulation-cell division (RND) (TC 2.A.6) family. MmpL subfamily.</text>
</comment>
<dbReference type="InterPro" id="IPR000731">
    <property type="entry name" value="SSD"/>
</dbReference>
<name>A0ABQ1YVZ0_9BACL</name>
<dbReference type="InterPro" id="IPR050545">
    <property type="entry name" value="Mycobact_MmpL"/>
</dbReference>
<evidence type="ECO:0000259" key="8">
    <source>
        <dbReference type="PROSITE" id="PS50156"/>
    </source>
</evidence>
<feature type="transmembrane region" description="Helical" evidence="7">
    <location>
        <begin position="697"/>
        <end position="718"/>
    </location>
</feature>
<proteinExistence type="inferred from homology"/>
<evidence type="ECO:0000256" key="4">
    <source>
        <dbReference type="ARBA" id="ARBA00022692"/>
    </source>
</evidence>
<feature type="transmembrane region" description="Helical" evidence="7">
    <location>
        <begin position="21"/>
        <end position="40"/>
    </location>
</feature>
<evidence type="ECO:0000256" key="5">
    <source>
        <dbReference type="ARBA" id="ARBA00022989"/>
    </source>
</evidence>
<dbReference type="PANTHER" id="PTHR33406">
    <property type="entry name" value="MEMBRANE PROTEIN MJ1562-RELATED"/>
    <property type="match status" value="1"/>
</dbReference>
<feature type="transmembrane region" description="Helical" evidence="7">
    <location>
        <begin position="339"/>
        <end position="362"/>
    </location>
</feature>
<reference evidence="10" key="1">
    <citation type="journal article" date="2019" name="Int. J. Syst. Evol. Microbiol.">
        <title>The Global Catalogue of Microorganisms (GCM) 10K type strain sequencing project: providing services to taxonomists for standard genome sequencing and annotation.</title>
        <authorList>
            <consortium name="The Broad Institute Genomics Platform"/>
            <consortium name="The Broad Institute Genome Sequencing Center for Infectious Disease"/>
            <person name="Wu L."/>
            <person name="Ma J."/>
        </authorList>
    </citation>
    <scope>NUCLEOTIDE SEQUENCE [LARGE SCALE GENOMIC DNA]</scope>
    <source>
        <strain evidence="10">CGMCC 1.12769</strain>
    </source>
</reference>
<feature type="transmembrane region" description="Helical" evidence="7">
    <location>
        <begin position="593"/>
        <end position="614"/>
    </location>
</feature>
<dbReference type="PROSITE" id="PS50156">
    <property type="entry name" value="SSD"/>
    <property type="match status" value="2"/>
</dbReference>
<evidence type="ECO:0000313" key="10">
    <source>
        <dbReference type="Proteomes" id="UP000659344"/>
    </source>
</evidence>
<keyword evidence="3" id="KW-1003">Cell membrane</keyword>
<feature type="transmembrane region" description="Helical" evidence="7">
    <location>
        <begin position="626"/>
        <end position="651"/>
    </location>
</feature>
<evidence type="ECO:0000256" key="6">
    <source>
        <dbReference type="ARBA" id="ARBA00023136"/>
    </source>
</evidence>
<feature type="domain" description="SSD" evidence="8">
    <location>
        <begin position="596"/>
        <end position="724"/>
    </location>
</feature>
<sequence>MGKLMANLLESISHFVAGKRTKWITLVVWILLTGVLSVALPGVNQKEDNNAANLDSQQPSVQATLLAEQEFPSEAGLPALLVWKRDGGLLDEDYENLQKLTAYFTQNPVEGQKLVVPFDRIPLPALKQQASEDGSAIVLPFFFDKSTDSDQIKAGVAKIQEQAKAEFGSDPFSVKLDEQGQLSARVSGPAGVSLDAVGLFSNADVTLLMATVLLVLVLLLLIYRSPILAIIPLIAVGFAYGVTSPILGKMADLGWITVDSQAISIMTVLLFGAGTDYCLFLISRFRQLLKEEDDKTKALVRAFKDSSGAIAMSGFTVVMALLVLLFAKYGAVHRFAIPFSLSILIMGIASLTLVPALLAIFGRVSFFPQIPRTPEMEAERARENGKTQPKIVKSNKKVGNWIGKIVTKRPWMVVVVTLVLLGAFAMNTFRIEYTVDIMSSFPEESPSREGFAVIAEKFTPGELAPVKLMVDTQGSEVPLKEAFSDLPYLSKVSDITQGKNNSNIHAVDLEFSMNPYSNEAMKHIPDIRSVAVQVLKDAGITSPEDKVWVQGLTSTQYDTEETNARDQQVIIPIVIGLIAILLLVYLRSIIAMIYLILTVVLSYFSALGLGWFVLHDVMGASAIQGLIPLYAFVFLVALGEDYNIFLISSIWKKRKSMPLKEAIREGVSETGGVITSAGLILAGTFAVLATLPIQVLVHFGTICAIGVLLDTFIVRPLLVPAITMLLGKWAFWPGTAEGKAQRVEHSQAK</sequence>
<dbReference type="InterPro" id="IPR001036">
    <property type="entry name" value="Acrflvin-R"/>
</dbReference>
<dbReference type="RefSeq" id="WP_229753722.1">
    <property type="nucleotide sequence ID" value="NZ_BMFT01000006.1"/>
</dbReference>
<feature type="domain" description="SSD" evidence="8">
    <location>
        <begin position="265"/>
        <end position="360"/>
    </location>
</feature>
<evidence type="ECO:0000256" key="7">
    <source>
        <dbReference type="SAM" id="Phobius"/>
    </source>
</evidence>
<dbReference type="InterPro" id="IPR004869">
    <property type="entry name" value="MMPL_dom"/>
</dbReference>
<feature type="transmembrane region" description="Helical" evidence="7">
    <location>
        <begin position="230"/>
        <end position="251"/>
    </location>
</feature>
<dbReference type="PRINTS" id="PR00702">
    <property type="entry name" value="ACRIFLAVINRP"/>
</dbReference>
<accession>A0ABQ1YVZ0</accession>
<feature type="transmembrane region" description="Helical" evidence="7">
    <location>
        <begin position="569"/>
        <end position="586"/>
    </location>
</feature>
<keyword evidence="10" id="KW-1185">Reference proteome</keyword>
<comment type="subcellular location">
    <subcellularLocation>
        <location evidence="1">Cell membrane</location>
        <topology evidence="1">Multi-pass membrane protein</topology>
    </subcellularLocation>
</comment>
<feature type="transmembrane region" description="Helical" evidence="7">
    <location>
        <begin position="306"/>
        <end position="327"/>
    </location>
</feature>
<evidence type="ECO:0000256" key="2">
    <source>
        <dbReference type="ARBA" id="ARBA00010157"/>
    </source>
</evidence>
<keyword evidence="4 7" id="KW-0812">Transmembrane</keyword>
<organism evidence="9 10">
    <name type="scientific">Paenibacillus segetis</name>
    <dbReference type="NCBI Taxonomy" id="1325360"/>
    <lineage>
        <taxon>Bacteria</taxon>
        <taxon>Bacillati</taxon>
        <taxon>Bacillota</taxon>
        <taxon>Bacilli</taxon>
        <taxon>Bacillales</taxon>
        <taxon>Paenibacillaceae</taxon>
        <taxon>Paenibacillus</taxon>
    </lineage>
</organism>
<evidence type="ECO:0000256" key="1">
    <source>
        <dbReference type="ARBA" id="ARBA00004651"/>
    </source>
</evidence>
<protein>
    <submittedName>
        <fullName evidence="9">Membrane protein</fullName>
    </submittedName>
</protein>
<dbReference type="Pfam" id="PF03176">
    <property type="entry name" value="MMPL"/>
    <property type="match status" value="2"/>
</dbReference>
<evidence type="ECO:0000256" key="3">
    <source>
        <dbReference type="ARBA" id="ARBA00022475"/>
    </source>
</evidence>
<gene>
    <name evidence="9" type="ORF">GCM10008013_47730</name>
</gene>
<feature type="transmembrane region" description="Helical" evidence="7">
    <location>
        <begin position="672"/>
        <end position="691"/>
    </location>
</feature>
<dbReference type="EMBL" id="BMFT01000006">
    <property type="protein sequence ID" value="GGH39175.1"/>
    <property type="molecule type" value="Genomic_DNA"/>
</dbReference>
<dbReference type="Proteomes" id="UP000659344">
    <property type="component" value="Unassembled WGS sequence"/>
</dbReference>
<feature type="transmembrane region" description="Helical" evidence="7">
    <location>
        <begin position="205"/>
        <end position="223"/>
    </location>
</feature>
<comment type="caution">
    <text evidence="9">The sequence shown here is derived from an EMBL/GenBank/DDBJ whole genome shotgun (WGS) entry which is preliminary data.</text>
</comment>
<dbReference type="SUPFAM" id="SSF82866">
    <property type="entry name" value="Multidrug efflux transporter AcrB transmembrane domain"/>
    <property type="match status" value="2"/>
</dbReference>
<feature type="transmembrane region" description="Helical" evidence="7">
    <location>
        <begin position="263"/>
        <end position="285"/>
    </location>
</feature>
<dbReference type="Gene3D" id="1.20.1640.10">
    <property type="entry name" value="Multidrug efflux transporter AcrB transmembrane domain"/>
    <property type="match status" value="2"/>
</dbReference>
<dbReference type="PANTHER" id="PTHR33406:SF6">
    <property type="entry name" value="MEMBRANE PROTEIN YDGH-RELATED"/>
    <property type="match status" value="1"/>
</dbReference>
<evidence type="ECO:0000313" key="9">
    <source>
        <dbReference type="EMBL" id="GGH39175.1"/>
    </source>
</evidence>
<feature type="transmembrane region" description="Helical" evidence="7">
    <location>
        <begin position="411"/>
        <end position="429"/>
    </location>
</feature>
<keyword evidence="5 7" id="KW-1133">Transmembrane helix</keyword>
<keyword evidence="6 7" id="KW-0472">Membrane</keyword>